<dbReference type="KEGG" id="avo:AMS64_01395"/>
<reference evidence="2 3" key="1">
    <citation type="submission" date="2018-03" db="EMBL/GenBank/DDBJ databases">
        <title>Aeromonas veronii whole genome sequencing and analysis.</title>
        <authorList>
            <person name="Xie H."/>
            <person name="Liu T."/>
            <person name="Wang K."/>
        </authorList>
    </citation>
    <scope>NUCLEOTIDE SEQUENCE [LARGE SCALE GENOMIC DNA]</scope>
    <source>
        <strain evidence="2 3">XH.VA.1</strain>
    </source>
</reference>
<evidence type="ECO:0000313" key="2">
    <source>
        <dbReference type="EMBL" id="PTH81098.1"/>
    </source>
</evidence>
<proteinExistence type="predicted"/>
<feature type="domain" description="Glycosyl transferase family 25" evidence="1">
    <location>
        <begin position="1"/>
        <end position="184"/>
    </location>
</feature>
<keyword evidence="2" id="KW-0808">Transferase</keyword>
<dbReference type="Pfam" id="PF01755">
    <property type="entry name" value="Glyco_transf_25"/>
    <property type="match status" value="1"/>
</dbReference>
<dbReference type="AlphaFoldDB" id="A0A2S3XJU7"/>
<dbReference type="RefSeq" id="WP_021230713.1">
    <property type="nucleotide sequence ID" value="NZ_CAWNSG010000012.1"/>
</dbReference>
<sequence length="221" mass="24855">MIPVFIISLTRSADRRAMVERQMSHLGINFEFFDAVDGKSLPSDRLAKVDFNLARETCGHDLSLGEVGCAMSHINIYEVMVERDIPRCVILEDDIYVHMHFKAIVNEVTNKNSSDIVFLHHGKAKHFPIYSSLPEGYRLAKYLTPSKNSKRGIISTGGYILTLAGAHKLLKIAYPIRMPADYLTGRLQWNKLSAAGVEPCCLDVGLFQSTIDDRNYGQHIE</sequence>
<organism evidence="2 3">
    <name type="scientific">Aeromonas veronii</name>
    <dbReference type="NCBI Taxonomy" id="654"/>
    <lineage>
        <taxon>Bacteria</taxon>
        <taxon>Pseudomonadati</taxon>
        <taxon>Pseudomonadota</taxon>
        <taxon>Gammaproteobacteria</taxon>
        <taxon>Aeromonadales</taxon>
        <taxon>Aeromonadaceae</taxon>
        <taxon>Aeromonas</taxon>
    </lineage>
</organism>
<name>A0A2S3XJU7_AERVE</name>
<accession>A0A2S3XJU7</accession>
<dbReference type="EMBL" id="PZKL01000024">
    <property type="protein sequence ID" value="PTH81098.1"/>
    <property type="molecule type" value="Genomic_DNA"/>
</dbReference>
<dbReference type="Proteomes" id="UP000241986">
    <property type="component" value="Unassembled WGS sequence"/>
</dbReference>
<comment type="caution">
    <text evidence="2">The sequence shown here is derived from an EMBL/GenBank/DDBJ whole genome shotgun (WGS) entry which is preliminary data.</text>
</comment>
<gene>
    <name evidence="2" type="ORF">DAA48_09990</name>
</gene>
<dbReference type="CDD" id="cd06532">
    <property type="entry name" value="Glyco_transf_25"/>
    <property type="match status" value="1"/>
</dbReference>
<protein>
    <submittedName>
        <fullName evidence="2">LPS biosynthesis glycosyltransferase</fullName>
    </submittedName>
</protein>
<dbReference type="InterPro" id="IPR002654">
    <property type="entry name" value="Glyco_trans_25"/>
</dbReference>
<evidence type="ECO:0000259" key="1">
    <source>
        <dbReference type="Pfam" id="PF01755"/>
    </source>
</evidence>
<dbReference type="GO" id="GO:0016740">
    <property type="term" value="F:transferase activity"/>
    <property type="evidence" value="ECO:0007669"/>
    <property type="project" value="UniProtKB-KW"/>
</dbReference>
<evidence type="ECO:0000313" key="3">
    <source>
        <dbReference type="Proteomes" id="UP000241986"/>
    </source>
</evidence>